<evidence type="ECO:0000313" key="3">
    <source>
        <dbReference type="EMBL" id="SBS92670.1"/>
    </source>
</evidence>
<feature type="region of interest" description="Disordered" evidence="1">
    <location>
        <begin position="312"/>
        <end position="340"/>
    </location>
</feature>
<dbReference type="SUPFAM" id="SSF54791">
    <property type="entry name" value="Eukaryotic type KH-domain (KH-domain type I)"/>
    <property type="match status" value="1"/>
</dbReference>
<name>A0A1A8WKJ8_PLAMA</name>
<dbReference type="Gene3D" id="3.30.1370.10">
    <property type="entry name" value="K Homology domain, type 1"/>
    <property type="match status" value="1"/>
</dbReference>
<feature type="region of interest" description="Disordered" evidence="1">
    <location>
        <begin position="266"/>
        <end position="294"/>
    </location>
</feature>
<evidence type="ECO:0000259" key="2">
    <source>
        <dbReference type="Pfam" id="PF22675"/>
    </source>
</evidence>
<feature type="compositionally biased region" description="Polar residues" evidence="1">
    <location>
        <begin position="21"/>
        <end position="34"/>
    </location>
</feature>
<feature type="compositionally biased region" description="Low complexity" evidence="1">
    <location>
        <begin position="266"/>
        <end position="280"/>
    </location>
</feature>
<dbReference type="SUPFAM" id="SSF54928">
    <property type="entry name" value="RNA-binding domain, RBD"/>
    <property type="match status" value="1"/>
</dbReference>
<feature type="compositionally biased region" description="Polar residues" evidence="1">
    <location>
        <begin position="1"/>
        <end position="13"/>
    </location>
</feature>
<dbReference type="VEuPathDB" id="PlasmoDB:PmUG01_08053400"/>
<sequence>MNNHSFLNQQKNQRGPKDQNRMTTLNNNSSTTIRDISYYRNNENSNAGKMNMNNNVLNNNTVNNNKVINNTVNNNTVNNNTVNNNTINSNTINSNTMNNNTINSNAMINNMYNNSNNMNNNNYSLGLYIDNPQNAFVFDENDLKTLFSHYKGAKNIRILKDKAAAQITFNDQNMIQQVKKDINGLTINDIGTIRCIILNEGKVIEQFLPFSANDPSAIQQNSSTKQNSENTVNMLKKLASLLQPQNSANNSGMSSMSNMSNINNMSHMNSISSNNVNSGSNGNGNNGNNIAKKKNDNMNVILGKNQMKNKIMNHSNYNNNNNNNNSFNGAHNSKSDQNENPYATKRLSRIELIDIFGFPTEFDIMKKILGKNNSNIVYINEQTNNSVSIEIKGKPLNEAPVVERMHISISSDDIASYKKAIELIVKLLNSIYEEFCDFCYNNNYQVPENLSFKRHEYMYNSDGSTKYVGFKDKWHIMKENYKNDYTFKKNKIVQKNDKEKRINNNGFNAHSNSNITYNNQNAFMGDFKEMNYSEPNHGNFRNIKLNRTRDQML</sequence>
<feature type="compositionally biased region" description="Low complexity" evidence="1">
    <location>
        <begin position="313"/>
        <end position="332"/>
    </location>
</feature>
<organism evidence="3 4">
    <name type="scientific">Plasmodium malariae</name>
    <dbReference type="NCBI Taxonomy" id="5858"/>
    <lineage>
        <taxon>Eukaryota</taxon>
        <taxon>Sar</taxon>
        <taxon>Alveolata</taxon>
        <taxon>Apicomplexa</taxon>
        <taxon>Aconoidasida</taxon>
        <taxon>Haemosporida</taxon>
        <taxon>Plasmodiidae</taxon>
        <taxon>Plasmodium</taxon>
        <taxon>Plasmodium (Plasmodium)</taxon>
    </lineage>
</organism>
<gene>
    <name evidence="3" type="ORF">PMALA_036870</name>
</gene>
<dbReference type="GO" id="GO:0003723">
    <property type="term" value="F:RNA binding"/>
    <property type="evidence" value="ECO:0007669"/>
    <property type="project" value="InterPro"/>
</dbReference>
<reference evidence="4" key="1">
    <citation type="submission" date="2016-05" db="EMBL/GenBank/DDBJ databases">
        <authorList>
            <person name="Naeem Raeece"/>
        </authorList>
    </citation>
    <scope>NUCLEOTIDE SEQUENCE [LARGE SCALE GENOMIC DNA]</scope>
</reference>
<dbReference type="InterPro" id="IPR035979">
    <property type="entry name" value="RBD_domain_sf"/>
</dbReference>
<protein>
    <recommendedName>
        <fullName evidence="2">KHDC4/BBP-like KH-domain type I domain-containing protein</fullName>
    </recommendedName>
</protein>
<dbReference type="EMBL" id="FLQW01002209">
    <property type="protein sequence ID" value="SBS92670.1"/>
    <property type="molecule type" value="Genomic_DNA"/>
</dbReference>
<dbReference type="Pfam" id="PF22675">
    <property type="entry name" value="KH-I_KHDC4-BBP"/>
    <property type="match status" value="1"/>
</dbReference>
<feature type="domain" description="KHDC4/BBP-like KH-domain type I" evidence="2">
    <location>
        <begin position="360"/>
        <end position="429"/>
    </location>
</feature>
<dbReference type="AlphaFoldDB" id="A0A1A8WKJ8"/>
<accession>A0A1A8WKJ8</accession>
<evidence type="ECO:0000313" key="4">
    <source>
        <dbReference type="Proteomes" id="UP000078597"/>
    </source>
</evidence>
<proteinExistence type="predicted"/>
<dbReference type="Gene3D" id="3.30.70.330">
    <property type="match status" value="1"/>
</dbReference>
<evidence type="ECO:0000256" key="1">
    <source>
        <dbReference type="SAM" id="MobiDB-lite"/>
    </source>
</evidence>
<dbReference type="InterPro" id="IPR012677">
    <property type="entry name" value="Nucleotide-bd_a/b_plait_sf"/>
</dbReference>
<dbReference type="InterPro" id="IPR036612">
    <property type="entry name" value="KH_dom_type_1_sf"/>
</dbReference>
<dbReference type="Proteomes" id="UP000078597">
    <property type="component" value="Unassembled WGS sequence"/>
</dbReference>
<dbReference type="InterPro" id="IPR055256">
    <property type="entry name" value="KH_1_KHDC4/BBP-like"/>
</dbReference>
<feature type="region of interest" description="Disordered" evidence="1">
    <location>
        <begin position="1"/>
        <end position="34"/>
    </location>
</feature>